<feature type="compositionally biased region" description="Basic and acidic residues" evidence="1">
    <location>
        <begin position="1100"/>
        <end position="1109"/>
    </location>
</feature>
<feature type="compositionally biased region" description="Polar residues" evidence="1">
    <location>
        <begin position="154"/>
        <end position="170"/>
    </location>
</feature>
<feature type="compositionally biased region" description="Low complexity" evidence="1">
    <location>
        <begin position="873"/>
        <end position="888"/>
    </location>
</feature>
<feature type="compositionally biased region" description="Basic and acidic residues" evidence="1">
    <location>
        <begin position="497"/>
        <end position="510"/>
    </location>
</feature>
<feature type="compositionally biased region" description="Basic residues" evidence="1">
    <location>
        <begin position="767"/>
        <end position="776"/>
    </location>
</feature>
<evidence type="ECO:0000313" key="4">
    <source>
        <dbReference type="Proteomes" id="UP001307889"/>
    </source>
</evidence>
<feature type="region of interest" description="Disordered" evidence="1">
    <location>
        <begin position="584"/>
        <end position="603"/>
    </location>
</feature>
<organism evidence="3 4">
    <name type="scientific">Nesidiocoris tenuis</name>
    <dbReference type="NCBI Taxonomy" id="355587"/>
    <lineage>
        <taxon>Eukaryota</taxon>
        <taxon>Metazoa</taxon>
        <taxon>Ecdysozoa</taxon>
        <taxon>Arthropoda</taxon>
        <taxon>Hexapoda</taxon>
        <taxon>Insecta</taxon>
        <taxon>Pterygota</taxon>
        <taxon>Neoptera</taxon>
        <taxon>Paraneoptera</taxon>
        <taxon>Hemiptera</taxon>
        <taxon>Heteroptera</taxon>
        <taxon>Panheteroptera</taxon>
        <taxon>Cimicomorpha</taxon>
        <taxon>Miridae</taxon>
        <taxon>Dicyphina</taxon>
        <taxon>Nesidiocoris</taxon>
    </lineage>
</organism>
<dbReference type="Proteomes" id="UP001307889">
    <property type="component" value="Chromosome 17"/>
</dbReference>
<feature type="region of interest" description="Disordered" evidence="1">
    <location>
        <begin position="434"/>
        <end position="515"/>
    </location>
</feature>
<dbReference type="InterPro" id="IPR048924">
    <property type="entry name" value="BAHCC1-like_Tudor"/>
</dbReference>
<evidence type="ECO:0000256" key="1">
    <source>
        <dbReference type="SAM" id="MobiDB-lite"/>
    </source>
</evidence>
<feature type="region of interest" description="Disordered" evidence="1">
    <location>
        <begin position="114"/>
        <end position="137"/>
    </location>
</feature>
<dbReference type="EMBL" id="AP028925">
    <property type="protein sequence ID" value="BET03434.1"/>
    <property type="molecule type" value="Genomic_DNA"/>
</dbReference>
<feature type="region of interest" description="Disordered" evidence="1">
    <location>
        <begin position="1100"/>
        <end position="1126"/>
    </location>
</feature>
<evidence type="ECO:0000313" key="3">
    <source>
        <dbReference type="EMBL" id="BET03434.1"/>
    </source>
</evidence>
<dbReference type="PANTHER" id="PTHR12505:SF24">
    <property type="entry name" value="PROTEIN WINGED EYE"/>
    <property type="match status" value="1"/>
</dbReference>
<name>A0ABN7BGL7_9HEMI</name>
<dbReference type="InterPro" id="IPR043151">
    <property type="entry name" value="BAH_sf"/>
</dbReference>
<accession>A0ABN7BGL7</accession>
<protein>
    <submittedName>
        <fullName evidence="3">BAH</fullName>
    </submittedName>
</protein>
<feature type="compositionally biased region" description="Polar residues" evidence="1">
    <location>
        <begin position="124"/>
        <end position="136"/>
    </location>
</feature>
<dbReference type="InterPro" id="IPR001025">
    <property type="entry name" value="BAH_dom"/>
</dbReference>
<keyword evidence="4" id="KW-1185">Reference proteome</keyword>
<feature type="compositionally biased region" description="Polar residues" evidence="1">
    <location>
        <begin position="470"/>
        <end position="495"/>
    </location>
</feature>
<feature type="compositionally biased region" description="Acidic residues" evidence="1">
    <location>
        <begin position="452"/>
        <end position="463"/>
    </location>
</feature>
<sequence>MLGSPARAPRIWLDPPPAHSHSNGLSRYQLYSTEAEPRVAHLPPPFIQPQHYEDQVLRRSVSQLSHIQNFTDEKKNLQKEICLSKPQTGWSDNCIKDGCCSRTTPRRVIKPESARVPTPCQVPEVSTSSKTDIQGSTSGGIPVGIAIARQRVQQTTSPSSPLTVQLTSCQDRGPQPTPWPTTHIPAHHYQFRGPDPSMAAIQTPFQLIRDPMSGQFMLLPTPTPALACLSLTEGSMQRAVWTGPPPLQVMHQHPQPQPLLVDRLVTLAASSSAPDKRRPDCMTGVMQVPCDFSKSSPSAAGPQQSLLIHPTMSPHQAFSTLLVHNMPFTASTANHQNSFLLNTQLTEQAFINQGGVVISNHLENTVINPGQIIGGCQEPSFSPQANLLHHMSPSVVISSHTETNSFVRDIAPSVITAVDNQVIVKSEVKSEPLCTVDQATSPPTMEVKPEVVNDEYTEDDEESATIVADASNQTETPSNSEGEDTQSSVKSQSKATLPKEELQEERERETSVVQQETTQIVTTQITRTTWTTEQTHQGTVHIEQQEEIKEEVEEVVEQEQESTGTAVDLSGLELLSNTTIAQHENFHSSSPGSSNDSRDSTSLNIQADMGGLAVLCQAADYAMSQPNFIPVSSATASSSIVYRSSTVSTSTVSSIETTDMSTSSLSPPRILPVPVEKLREVPLKEAFKVLRAKKIKEKKYSPLKMPFNIEDDSPVAEPPVLEPWSAAPQRLTPPLGPPTLTPNKKRSFDSPDLTEDVDPLASVVSPPHKRGKVGRLSKKEDNSQSGDESENPGKALPNITVGNSSAEPQKHKIRPKLKAEAMVKEPQDEVDDEIEEPSLNRLSPNWKYQENKASFDHTKVVLKKAKSPMKMKPLSPRSTSDGSSSVSPTKASHSTKHHPNRGLPETKLTESDLKDFPISIMMYSGGHFVLAQVTDIKAPGIYEVIYLRNPRNRRPYILCTEELLSCAIREVKLDNMAIPAGTRVCSYWSQEYNFMYSGVVSALCKADDKFVFVEFDDGDDGKINRDEIRLLPNELNLTDYDPEPSSPLMGRRRRTSDSKSGDTPKTPPIKVKLLRPPLEEADEEMVQELSLLPVRHDITTDEHDGESHDNSAASEETSEEGSETRLDIKTIVADFLQKEKKEKRRLKKEKKRRLLEEGGIVRKHKHKGSCRSHCKQNSELRITKSTVSKDGMETGHHIGPLVTTIAKPAPSTSTEEIKCEDEETEYNEEEAIASPSSAASNSKFAAFLPPRHELWAWRGDGSRRGRGGGLKRGRKTFYKAIQRGSDVISVGDCAVFVSTGRPDRPFIGQVESLWGTQKNNMLVKVAWFYHPEETVGAPEVFPYPGALFKSPHTDSNDVQTISHRCEVVSLAEFKERVEKKEVSMDSIYDNQEVYYLAGYYDPQDTSIKYEPGIVEQK</sequence>
<reference evidence="3 4" key="1">
    <citation type="submission" date="2023-09" db="EMBL/GenBank/DDBJ databases">
        <title>Nesidiocoris tenuis whole genome shotgun sequence.</title>
        <authorList>
            <person name="Shibata T."/>
            <person name="Shimoda M."/>
            <person name="Kobayashi T."/>
            <person name="Uehara T."/>
        </authorList>
    </citation>
    <scope>NUCLEOTIDE SEQUENCE [LARGE SCALE GENOMIC DNA]</scope>
    <source>
        <strain evidence="3 4">Japan</strain>
    </source>
</reference>
<dbReference type="SMART" id="SM00439">
    <property type="entry name" value="BAH"/>
    <property type="match status" value="1"/>
</dbReference>
<dbReference type="Gene3D" id="2.30.30.490">
    <property type="match status" value="1"/>
</dbReference>
<dbReference type="Pfam" id="PF21744">
    <property type="entry name" value="BAHCC1-like_Tudor"/>
    <property type="match status" value="1"/>
</dbReference>
<feature type="domain" description="BAH" evidence="2">
    <location>
        <begin position="1286"/>
        <end position="1411"/>
    </location>
</feature>
<evidence type="ECO:0000259" key="2">
    <source>
        <dbReference type="PROSITE" id="PS51038"/>
    </source>
</evidence>
<proteinExistence type="predicted"/>
<feature type="region of interest" description="Disordered" evidence="1">
    <location>
        <begin position="718"/>
        <end position="842"/>
    </location>
</feature>
<dbReference type="PANTHER" id="PTHR12505">
    <property type="entry name" value="PHD FINGER TRANSCRIPTION FACTOR"/>
    <property type="match status" value="1"/>
</dbReference>
<dbReference type="InterPro" id="IPR052429">
    <property type="entry name" value="BAH_domain_protein"/>
</dbReference>
<feature type="region of interest" description="Disordered" evidence="1">
    <location>
        <begin position="1"/>
        <end position="23"/>
    </location>
</feature>
<feature type="region of interest" description="Disordered" evidence="1">
    <location>
        <begin position="864"/>
        <end position="908"/>
    </location>
</feature>
<feature type="region of interest" description="Disordered" evidence="1">
    <location>
        <begin position="1035"/>
        <end position="1075"/>
    </location>
</feature>
<dbReference type="Gene3D" id="2.30.30.140">
    <property type="match status" value="1"/>
</dbReference>
<feature type="region of interest" description="Disordered" evidence="1">
    <location>
        <begin position="154"/>
        <end position="176"/>
    </location>
</feature>
<feature type="compositionally biased region" description="Basic and acidic residues" evidence="1">
    <location>
        <begin position="817"/>
        <end position="827"/>
    </location>
</feature>
<dbReference type="Pfam" id="PF01426">
    <property type="entry name" value="BAH"/>
    <property type="match status" value="1"/>
</dbReference>
<dbReference type="PROSITE" id="PS51038">
    <property type="entry name" value="BAH"/>
    <property type="match status" value="1"/>
</dbReference>
<gene>
    <name evidence="3" type="ORF">NTJ_16252</name>
</gene>